<dbReference type="EMBL" id="BOML01000006">
    <property type="protein sequence ID" value="GID99422.1"/>
    <property type="molecule type" value="Genomic_DNA"/>
</dbReference>
<protein>
    <submittedName>
        <fullName evidence="1">Uncharacterized protein</fullName>
    </submittedName>
</protein>
<organism evidence="1 2">
    <name type="scientific">Paractinoplanes durhamensis</name>
    <dbReference type="NCBI Taxonomy" id="113563"/>
    <lineage>
        <taxon>Bacteria</taxon>
        <taxon>Bacillati</taxon>
        <taxon>Actinomycetota</taxon>
        <taxon>Actinomycetes</taxon>
        <taxon>Micromonosporales</taxon>
        <taxon>Micromonosporaceae</taxon>
        <taxon>Paractinoplanes</taxon>
    </lineage>
</organism>
<comment type="caution">
    <text evidence="1">The sequence shown here is derived from an EMBL/GenBank/DDBJ whole genome shotgun (WGS) entry which is preliminary data.</text>
</comment>
<evidence type="ECO:0000313" key="2">
    <source>
        <dbReference type="Proteomes" id="UP000637628"/>
    </source>
</evidence>
<evidence type="ECO:0000313" key="1">
    <source>
        <dbReference type="EMBL" id="GID99422.1"/>
    </source>
</evidence>
<gene>
    <name evidence="1" type="ORF">Adu01nite_07730</name>
</gene>
<dbReference type="Proteomes" id="UP000637628">
    <property type="component" value="Unassembled WGS sequence"/>
</dbReference>
<proteinExistence type="predicted"/>
<accession>A0ABQ3YPB2</accession>
<dbReference type="RefSeq" id="WP_203724853.1">
    <property type="nucleotide sequence ID" value="NZ_BAAATX010000023.1"/>
</dbReference>
<keyword evidence="2" id="KW-1185">Reference proteome</keyword>
<sequence length="107" mass="11730">MTDEVDLSELDCKIFVSGAGGRDQLDAWINPVAAGGDTEIFVGENEDAGAGHGFLFFDHVVEVYFARQADLNRRVGVVSAILNELRRRGLSAVAACDYEERLPRDRS</sequence>
<name>A0ABQ3YPB2_9ACTN</name>
<reference evidence="1 2" key="1">
    <citation type="submission" date="2021-01" db="EMBL/GenBank/DDBJ databases">
        <title>Whole genome shotgun sequence of Actinoplanes durhamensis NBRC 14914.</title>
        <authorList>
            <person name="Komaki H."/>
            <person name="Tamura T."/>
        </authorList>
    </citation>
    <scope>NUCLEOTIDE SEQUENCE [LARGE SCALE GENOMIC DNA]</scope>
    <source>
        <strain evidence="1 2">NBRC 14914</strain>
    </source>
</reference>